<dbReference type="EMBL" id="JAHRHJ020000005">
    <property type="protein sequence ID" value="KAH9313976.1"/>
    <property type="molecule type" value="Genomic_DNA"/>
</dbReference>
<evidence type="ECO:0000313" key="7">
    <source>
        <dbReference type="EMBL" id="KAH9313976.1"/>
    </source>
</evidence>
<evidence type="ECO:0000256" key="2">
    <source>
        <dbReference type="ARBA" id="ARBA00005582"/>
    </source>
</evidence>
<feature type="non-terminal residue" evidence="7">
    <location>
        <position position="1"/>
    </location>
</feature>
<evidence type="ECO:0000256" key="4">
    <source>
        <dbReference type="ARBA" id="ARBA00022801"/>
    </source>
</evidence>
<name>A0AA38G0Y2_TAXCH</name>
<dbReference type="PROSITE" id="PS00893">
    <property type="entry name" value="NUDIX_BOX"/>
    <property type="match status" value="1"/>
</dbReference>
<dbReference type="GO" id="GO:0016462">
    <property type="term" value="F:pyrophosphatase activity"/>
    <property type="evidence" value="ECO:0007669"/>
    <property type="project" value="InterPro"/>
</dbReference>
<keyword evidence="8" id="KW-1185">Reference proteome</keyword>
<dbReference type="InterPro" id="IPR015797">
    <property type="entry name" value="NUDIX_hydrolase-like_dom_sf"/>
</dbReference>
<evidence type="ECO:0000256" key="5">
    <source>
        <dbReference type="ARBA" id="ARBA00022842"/>
    </source>
</evidence>
<comment type="cofactor">
    <cofactor evidence="1">
        <name>Mg(2+)</name>
        <dbReference type="ChEBI" id="CHEBI:18420"/>
    </cofactor>
</comment>
<dbReference type="SUPFAM" id="SSF55811">
    <property type="entry name" value="Nudix"/>
    <property type="match status" value="1"/>
</dbReference>
<reference evidence="7 8" key="1">
    <citation type="journal article" date="2021" name="Nat. Plants">
        <title>The Taxus genome provides insights into paclitaxel biosynthesis.</title>
        <authorList>
            <person name="Xiong X."/>
            <person name="Gou J."/>
            <person name="Liao Q."/>
            <person name="Li Y."/>
            <person name="Zhou Q."/>
            <person name="Bi G."/>
            <person name="Li C."/>
            <person name="Du R."/>
            <person name="Wang X."/>
            <person name="Sun T."/>
            <person name="Guo L."/>
            <person name="Liang H."/>
            <person name="Lu P."/>
            <person name="Wu Y."/>
            <person name="Zhang Z."/>
            <person name="Ro D.K."/>
            <person name="Shang Y."/>
            <person name="Huang S."/>
            <person name="Yan J."/>
        </authorList>
    </citation>
    <scope>NUCLEOTIDE SEQUENCE [LARGE SCALE GENOMIC DNA]</scope>
    <source>
        <strain evidence="7">Ta-2019</strain>
    </source>
</reference>
<evidence type="ECO:0000313" key="8">
    <source>
        <dbReference type="Proteomes" id="UP000824469"/>
    </source>
</evidence>
<dbReference type="PANTHER" id="PTHR12629:SF0">
    <property type="entry name" value="DIPHOSPHOINOSITOL-POLYPHOSPHATE DIPHOSPHATASE"/>
    <property type="match status" value="1"/>
</dbReference>
<dbReference type="GO" id="GO:0005634">
    <property type="term" value="C:nucleus"/>
    <property type="evidence" value="ECO:0007669"/>
    <property type="project" value="TreeGrafter"/>
</dbReference>
<keyword evidence="3" id="KW-0479">Metal-binding</keyword>
<sequence>MAEIYPHFSDEDLHDLNAHIDEHPQDLDLLLFTAREEATNLAEFNPPISNTASIPIASQPLSFTLTPTSTVLMFVPTPTNYFTLPLISYTWQVSSYSTQDLSSLYQDLQVQIRQLQQATSRSSPSLDSSLLLHTPFAPVISACPLPLNFITPKLPIFNGHGDPQENLEAFHVAFLDYVDYHTLLAKCIPYRYTKADDDCNGNLEQTIEVLMITSQSGPDLLFPKGGWEKDEKMEEAASREAWEEAGVRGEIKGSLGSWEFKSKSHRDEHSPEGNCRANMFALCVNEELDSWPEKNARQRQW</sequence>
<protein>
    <recommendedName>
        <fullName evidence="6">Nudix hydrolase domain-containing protein</fullName>
    </recommendedName>
</protein>
<proteinExistence type="inferred from homology"/>
<evidence type="ECO:0000256" key="1">
    <source>
        <dbReference type="ARBA" id="ARBA00001946"/>
    </source>
</evidence>
<dbReference type="Pfam" id="PF00293">
    <property type="entry name" value="NUDIX"/>
    <property type="match status" value="1"/>
</dbReference>
<dbReference type="PROSITE" id="PS51462">
    <property type="entry name" value="NUDIX"/>
    <property type="match status" value="1"/>
</dbReference>
<dbReference type="InterPro" id="IPR020084">
    <property type="entry name" value="NUDIX_hydrolase_CS"/>
</dbReference>
<dbReference type="Proteomes" id="UP000824469">
    <property type="component" value="Unassembled WGS sequence"/>
</dbReference>
<dbReference type="AlphaFoldDB" id="A0AA38G0Y2"/>
<feature type="domain" description="Nudix hydrolase" evidence="6">
    <location>
        <begin position="180"/>
        <end position="301"/>
    </location>
</feature>
<comment type="similarity">
    <text evidence="2">Belongs to the Nudix hydrolase family.</text>
</comment>
<evidence type="ECO:0000259" key="6">
    <source>
        <dbReference type="PROSITE" id="PS51462"/>
    </source>
</evidence>
<keyword evidence="4" id="KW-0378">Hydrolase</keyword>
<dbReference type="CDD" id="cd04666">
    <property type="entry name" value="NUDIX_DIPP2_like_Nudt4"/>
    <property type="match status" value="1"/>
</dbReference>
<keyword evidence="5" id="KW-0460">Magnesium</keyword>
<dbReference type="InterPro" id="IPR047198">
    <property type="entry name" value="DDP-like_NUDIX"/>
</dbReference>
<gene>
    <name evidence="7" type="ORF">KI387_022603</name>
</gene>
<dbReference type="Gene3D" id="3.90.79.10">
    <property type="entry name" value="Nucleoside Triphosphate Pyrophosphohydrolase"/>
    <property type="match status" value="1"/>
</dbReference>
<organism evidence="7 8">
    <name type="scientific">Taxus chinensis</name>
    <name type="common">Chinese yew</name>
    <name type="synonym">Taxus wallichiana var. chinensis</name>
    <dbReference type="NCBI Taxonomy" id="29808"/>
    <lineage>
        <taxon>Eukaryota</taxon>
        <taxon>Viridiplantae</taxon>
        <taxon>Streptophyta</taxon>
        <taxon>Embryophyta</taxon>
        <taxon>Tracheophyta</taxon>
        <taxon>Spermatophyta</taxon>
        <taxon>Pinopsida</taxon>
        <taxon>Pinidae</taxon>
        <taxon>Conifers II</taxon>
        <taxon>Cupressales</taxon>
        <taxon>Taxaceae</taxon>
        <taxon>Taxus</taxon>
    </lineage>
</organism>
<dbReference type="InterPro" id="IPR000086">
    <property type="entry name" value="NUDIX_hydrolase_dom"/>
</dbReference>
<comment type="caution">
    <text evidence="7">The sequence shown here is derived from an EMBL/GenBank/DDBJ whole genome shotgun (WGS) entry which is preliminary data.</text>
</comment>
<dbReference type="PANTHER" id="PTHR12629">
    <property type="entry name" value="DIPHOSPHOINOSITOL POLYPHOSPHATE PHOSPHOHYDROLASE"/>
    <property type="match status" value="1"/>
</dbReference>
<dbReference type="GO" id="GO:0046872">
    <property type="term" value="F:metal ion binding"/>
    <property type="evidence" value="ECO:0007669"/>
    <property type="project" value="UniProtKB-KW"/>
</dbReference>
<dbReference type="GO" id="GO:0005737">
    <property type="term" value="C:cytoplasm"/>
    <property type="evidence" value="ECO:0007669"/>
    <property type="project" value="TreeGrafter"/>
</dbReference>
<evidence type="ECO:0000256" key="3">
    <source>
        <dbReference type="ARBA" id="ARBA00022723"/>
    </source>
</evidence>
<accession>A0AA38G0Y2</accession>